<evidence type="ECO:0000313" key="2">
    <source>
        <dbReference type="EMBL" id="CAF1185424.1"/>
    </source>
</evidence>
<dbReference type="EMBL" id="CAJNOR010002351">
    <property type="protein sequence ID" value="CAF1282120.1"/>
    <property type="molecule type" value="Genomic_DNA"/>
</dbReference>
<name>A0A814VAA1_ADIRI</name>
<evidence type="ECO:0000313" key="5">
    <source>
        <dbReference type="Proteomes" id="UP000663852"/>
    </source>
</evidence>
<dbReference type="OrthoDB" id="9979824at2759"/>
<dbReference type="InterPro" id="IPR009105">
    <property type="entry name" value="Colicin_E3_ribonuclease"/>
</dbReference>
<dbReference type="Proteomes" id="UP000663852">
    <property type="component" value="Unassembled WGS sequence"/>
</dbReference>
<dbReference type="Gene3D" id="3.10.380.10">
    <property type="entry name" value="Colicin E3-like ribonuclease domain"/>
    <property type="match status" value="1"/>
</dbReference>
<sequence length="79" mass="9029">MSNPAKSIPVPSQSPIWMSLQHYRGQIKTNDKVDKFYEWDHTHGDIEVYNKRGEHLGTMDGNTGAMIKPAVKGRKKNFD</sequence>
<evidence type="ECO:0000259" key="1">
    <source>
        <dbReference type="Pfam" id="PF09000"/>
    </source>
</evidence>
<evidence type="ECO:0000313" key="3">
    <source>
        <dbReference type="EMBL" id="CAF1282120.1"/>
    </source>
</evidence>
<dbReference type="Proteomes" id="UP000663828">
    <property type="component" value="Unassembled WGS sequence"/>
</dbReference>
<feature type="domain" description="Colicin E3-like ribonuclease" evidence="1">
    <location>
        <begin position="30"/>
        <end position="75"/>
    </location>
</feature>
<dbReference type="AlphaFoldDB" id="A0A814VAA1"/>
<dbReference type="EMBL" id="CAJNOJ010000139">
    <property type="protein sequence ID" value="CAF1185424.1"/>
    <property type="molecule type" value="Genomic_DNA"/>
</dbReference>
<dbReference type="GO" id="GO:0003723">
    <property type="term" value="F:RNA binding"/>
    <property type="evidence" value="ECO:0007669"/>
    <property type="project" value="InterPro"/>
</dbReference>
<organism evidence="2 5">
    <name type="scientific">Adineta ricciae</name>
    <name type="common">Rotifer</name>
    <dbReference type="NCBI Taxonomy" id="249248"/>
    <lineage>
        <taxon>Eukaryota</taxon>
        <taxon>Metazoa</taxon>
        <taxon>Spiralia</taxon>
        <taxon>Gnathifera</taxon>
        <taxon>Rotifera</taxon>
        <taxon>Eurotatoria</taxon>
        <taxon>Bdelloidea</taxon>
        <taxon>Adinetida</taxon>
        <taxon>Adinetidae</taxon>
        <taxon>Adineta</taxon>
    </lineage>
</organism>
<dbReference type="GO" id="GO:0016788">
    <property type="term" value="F:hydrolase activity, acting on ester bonds"/>
    <property type="evidence" value="ECO:0007669"/>
    <property type="project" value="InterPro"/>
</dbReference>
<comment type="caution">
    <text evidence="2">The sequence shown here is derived from an EMBL/GenBank/DDBJ whole genome shotgun (WGS) entry which is preliminary data.</text>
</comment>
<gene>
    <name evidence="2" type="ORF">EDS130_LOCUS24494</name>
    <name evidence="3" type="ORF">XAT740_LOCUS27876</name>
</gene>
<dbReference type="SUPFAM" id="SSF63840">
    <property type="entry name" value="Ribonuclease domain of colicin E3"/>
    <property type="match status" value="1"/>
</dbReference>
<keyword evidence="4" id="KW-1185">Reference proteome</keyword>
<accession>A0A814VAA1</accession>
<dbReference type="Pfam" id="PF09000">
    <property type="entry name" value="Cytotoxic"/>
    <property type="match status" value="1"/>
</dbReference>
<reference evidence="2" key="1">
    <citation type="submission" date="2021-02" db="EMBL/GenBank/DDBJ databases">
        <authorList>
            <person name="Nowell W R."/>
        </authorList>
    </citation>
    <scope>NUCLEOTIDE SEQUENCE</scope>
</reference>
<dbReference type="InterPro" id="IPR036725">
    <property type="entry name" value="ColE3_ribonuclease_sf"/>
</dbReference>
<protein>
    <recommendedName>
        <fullName evidence="1">Colicin E3-like ribonuclease domain-containing protein</fullName>
    </recommendedName>
</protein>
<dbReference type="GO" id="GO:0043022">
    <property type="term" value="F:ribosome binding"/>
    <property type="evidence" value="ECO:0007669"/>
    <property type="project" value="InterPro"/>
</dbReference>
<proteinExistence type="predicted"/>
<evidence type="ECO:0000313" key="4">
    <source>
        <dbReference type="Proteomes" id="UP000663828"/>
    </source>
</evidence>